<dbReference type="STRING" id="1182545.A0A072P5T1"/>
<dbReference type="InterPro" id="IPR046347">
    <property type="entry name" value="bZIP_sf"/>
</dbReference>
<name>A0A072P5T1_9EURO</name>
<evidence type="ECO:0000313" key="3">
    <source>
        <dbReference type="EMBL" id="KEF55454.1"/>
    </source>
</evidence>
<feature type="compositionally biased region" description="Basic and acidic residues" evidence="2">
    <location>
        <begin position="115"/>
        <end position="125"/>
    </location>
</feature>
<proteinExistence type="predicted"/>
<accession>A0A072P5T1</accession>
<feature type="compositionally biased region" description="Low complexity" evidence="2">
    <location>
        <begin position="87"/>
        <end position="100"/>
    </location>
</feature>
<evidence type="ECO:0000256" key="2">
    <source>
        <dbReference type="SAM" id="MobiDB-lite"/>
    </source>
</evidence>
<feature type="region of interest" description="Disordered" evidence="2">
    <location>
        <begin position="50"/>
        <end position="130"/>
    </location>
</feature>
<dbReference type="AlphaFoldDB" id="A0A072P5T1"/>
<dbReference type="VEuPathDB" id="FungiDB:A1O9_08204"/>
<dbReference type="SUPFAM" id="SSF57959">
    <property type="entry name" value="Leucine zipper domain"/>
    <property type="match status" value="1"/>
</dbReference>
<dbReference type="HOGENOM" id="CLU_122931_0_0_1"/>
<dbReference type="Proteomes" id="UP000027920">
    <property type="component" value="Unassembled WGS sequence"/>
</dbReference>
<organism evidence="3 4">
    <name type="scientific">Exophiala aquamarina CBS 119918</name>
    <dbReference type="NCBI Taxonomy" id="1182545"/>
    <lineage>
        <taxon>Eukaryota</taxon>
        <taxon>Fungi</taxon>
        <taxon>Dikarya</taxon>
        <taxon>Ascomycota</taxon>
        <taxon>Pezizomycotina</taxon>
        <taxon>Eurotiomycetes</taxon>
        <taxon>Chaetothyriomycetidae</taxon>
        <taxon>Chaetothyriales</taxon>
        <taxon>Herpotrichiellaceae</taxon>
        <taxon>Exophiala</taxon>
    </lineage>
</organism>
<evidence type="ECO:0000313" key="4">
    <source>
        <dbReference type="Proteomes" id="UP000027920"/>
    </source>
</evidence>
<protein>
    <recommendedName>
        <fullName evidence="5">BZIP domain-containing protein</fullName>
    </recommendedName>
</protein>
<dbReference type="GO" id="GO:0003700">
    <property type="term" value="F:DNA-binding transcription factor activity"/>
    <property type="evidence" value="ECO:0007669"/>
    <property type="project" value="InterPro"/>
</dbReference>
<gene>
    <name evidence="3" type="ORF">A1O9_08204</name>
</gene>
<dbReference type="EMBL" id="AMGV01000007">
    <property type="protein sequence ID" value="KEF55454.1"/>
    <property type="molecule type" value="Genomic_DNA"/>
</dbReference>
<dbReference type="GeneID" id="25283117"/>
<evidence type="ECO:0008006" key="5">
    <source>
        <dbReference type="Google" id="ProtNLM"/>
    </source>
</evidence>
<reference evidence="3 4" key="1">
    <citation type="submission" date="2013-03" db="EMBL/GenBank/DDBJ databases">
        <title>The Genome Sequence of Exophiala aquamarina CBS 119918.</title>
        <authorList>
            <consortium name="The Broad Institute Genomics Platform"/>
            <person name="Cuomo C."/>
            <person name="de Hoog S."/>
            <person name="Gorbushina A."/>
            <person name="Walker B."/>
            <person name="Young S.K."/>
            <person name="Zeng Q."/>
            <person name="Gargeya S."/>
            <person name="Fitzgerald M."/>
            <person name="Haas B."/>
            <person name="Abouelleil A."/>
            <person name="Allen A.W."/>
            <person name="Alvarado L."/>
            <person name="Arachchi H.M."/>
            <person name="Berlin A.M."/>
            <person name="Chapman S.B."/>
            <person name="Gainer-Dewar J."/>
            <person name="Goldberg J."/>
            <person name="Griggs A."/>
            <person name="Gujja S."/>
            <person name="Hansen M."/>
            <person name="Howarth C."/>
            <person name="Imamovic A."/>
            <person name="Ireland A."/>
            <person name="Larimer J."/>
            <person name="McCowan C."/>
            <person name="Murphy C."/>
            <person name="Pearson M."/>
            <person name="Poon T.W."/>
            <person name="Priest M."/>
            <person name="Roberts A."/>
            <person name="Saif S."/>
            <person name="Shea T."/>
            <person name="Sisk P."/>
            <person name="Sykes S."/>
            <person name="Wortman J."/>
            <person name="Nusbaum C."/>
            <person name="Birren B."/>
        </authorList>
    </citation>
    <scope>NUCLEOTIDE SEQUENCE [LARGE SCALE GENOMIC DNA]</scope>
    <source>
        <strain evidence="3 4">CBS 119918</strain>
    </source>
</reference>
<comment type="caution">
    <text evidence="3">The sequence shown here is derived from an EMBL/GenBank/DDBJ whole genome shotgun (WGS) entry which is preliminary data.</text>
</comment>
<feature type="coiled-coil region" evidence="1">
    <location>
        <begin position="155"/>
        <end position="182"/>
    </location>
</feature>
<sequence length="190" mass="20903">MEDISLDSTPSGKDIPCDPVEEIGVSITFPEAFFMNPFAVTLPGDLPCLNPISMEQPDPVTSSSSPAWTIYPPPPVQSGRVEKARPKSNPSSTTSRTSSPFHIVEQKPPPSTGDATKKSSTDKPAKYGSQIHFVDMADKKGAQRIRNTMNSRKHRQNKLDKIRELESKLAALEEEKSTWFSKGKESSSKK</sequence>
<dbReference type="CDD" id="cd12193">
    <property type="entry name" value="bZIP_GCN4"/>
    <property type="match status" value="1"/>
</dbReference>
<keyword evidence="1" id="KW-0175">Coiled coil</keyword>
<dbReference type="Gene3D" id="3.30.160.60">
    <property type="entry name" value="Classic Zinc Finger"/>
    <property type="match status" value="1"/>
</dbReference>
<dbReference type="OrthoDB" id="5419235at2759"/>
<keyword evidence="4" id="KW-1185">Reference proteome</keyword>
<evidence type="ECO:0000256" key="1">
    <source>
        <dbReference type="SAM" id="Coils"/>
    </source>
</evidence>
<dbReference type="RefSeq" id="XP_013258044.1">
    <property type="nucleotide sequence ID" value="XM_013402590.1"/>
</dbReference>